<gene>
    <name evidence="1" type="ORF">GXM_02530</name>
</gene>
<dbReference type="Proteomes" id="UP000326678">
    <property type="component" value="Chromosome Gxm1"/>
</dbReference>
<organism evidence="1 2">
    <name type="scientific">Nostoc sphaeroides CCNUC1</name>
    <dbReference type="NCBI Taxonomy" id="2653204"/>
    <lineage>
        <taxon>Bacteria</taxon>
        <taxon>Bacillati</taxon>
        <taxon>Cyanobacteriota</taxon>
        <taxon>Cyanophyceae</taxon>
        <taxon>Nostocales</taxon>
        <taxon>Nostocaceae</taxon>
        <taxon>Nostoc</taxon>
    </lineage>
</organism>
<dbReference type="AlphaFoldDB" id="A0A5P8VXB8"/>
<reference evidence="1 2" key="1">
    <citation type="submission" date="2019-10" db="EMBL/GenBank/DDBJ databases">
        <title>Genomic and transcriptomic insights into the perfect genentic adaptation of a filamentous nitrogen-fixing cyanobacterium to rice fields.</title>
        <authorList>
            <person name="Chen Z."/>
        </authorList>
    </citation>
    <scope>NUCLEOTIDE SEQUENCE [LARGE SCALE GENOMIC DNA]</scope>
    <source>
        <strain evidence="1">CCNUC1</strain>
    </source>
</reference>
<evidence type="ECO:0000313" key="1">
    <source>
        <dbReference type="EMBL" id="QFS45055.1"/>
    </source>
</evidence>
<evidence type="ECO:0000313" key="2">
    <source>
        <dbReference type="Proteomes" id="UP000326678"/>
    </source>
</evidence>
<dbReference type="RefSeq" id="WP_267255602.1">
    <property type="nucleotide sequence ID" value="NZ_CP045226.1"/>
</dbReference>
<keyword evidence="2" id="KW-1185">Reference proteome</keyword>
<sequence length="42" mass="4534">MISQAKTSVVAIADLGDMLSADITKFVTNSRAIATTTRKFFL</sequence>
<protein>
    <submittedName>
        <fullName evidence="1">Uncharacterized protein</fullName>
    </submittedName>
</protein>
<proteinExistence type="predicted"/>
<accession>A0A5P8VXB8</accession>
<dbReference type="KEGG" id="nsh:GXM_02530"/>
<dbReference type="EMBL" id="CP045226">
    <property type="protein sequence ID" value="QFS45055.1"/>
    <property type="molecule type" value="Genomic_DNA"/>
</dbReference>
<name>A0A5P8VXB8_9NOSO</name>